<dbReference type="EMBL" id="GISG01040260">
    <property type="protein sequence ID" value="MBA4622791.1"/>
    <property type="molecule type" value="Transcribed_RNA"/>
</dbReference>
<protein>
    <submittedName>
        <fullName evidence="2">Uncharacterized protein</fullName>
    </submittedName>
</protein>
<reference evidence="2" key="1">
    <citation type="journal article" date="2013" name="J. Plant Res.">
        <title>Effect of fungi and light on seed germination of three Opuntia species from semiarid lands of central Mexico.</title>
        <authorList>
            <person name="Delgado-Sanchez P."/>
            <person name="Jimenez-Bremont J.F."/>
            <person name="Guerrero-Gonzalez Mde L."/>
            <person name="Flores J."/>
        </authorList>
    </citation>
    <scope>NUCLEOTIDE SEQUENCE</scope>
    <source>
        <tissue evidence="2">Cladode</tissue>
    </source>
</reference>
<evidence type="ECO:0000313" key="2">
    <source>
        <dbReference type="EMBL" id="MBA4622791.1"/>
    </source>
</evidence>
<sequence>MKGAVANVRTKKSKVMKKSSNKKLKNSLTPSTQKRATRKPAKLTCSVTQQKLVINTNDSVMEVQAEMVEETMTVELDSKEPQTPPPSTGRGGSIHDATY</sequence>
<feature type="region of interest" description="Disordered" evidence="1">
    <location>
        <begin position="1"/>
        <end position="43"/>
    </location>
</feature>
<feature type="region of interest" description="Disordered" evidence="1">
    <location>
        <begin position="74"/>
        <end position="99"/>
    </location>
</feature>
<accession>A0A7C8YP38</accession>
<proteinExistence type="predicted"/>
<dbReference type="AlphaFoldDB" id="A0A7C8YP38"/>
<reference evidence="2" key="2">
    <citation type="submission" date="2020-07" db="EMBL/GenBank/DDBJ databases">
        <authorList>
            <person name="Vera ALvarez R."/>
            <person name="Arias-Moreno D.M."/>
            <person name="Jimenez-Jacinto V."/>
            <person name="Jimenez-Bremont J.F."/>
            <person name="Swaminathan K."/>
            <person name="Moose S.P."/>
            <person name="Guerrero-Gonzalez M.L."/>
            <person name="Marino-Ramirez L."/>
            <person name="Landsman D."/>
            <person name="Rodriguez-Kessler M."/>
            <person name="Delgado-Sanchez P."/>
        </authorList>
    </citation>
    <scope>NUCLEOTIDE SEQUENCE</scope>
    <source>
        <tissue evidence="2">Cladode</tissue>
    </source>
</reference>
<evidence type="ECO:0000256" key="1">
    <source>
        <dbReference type="SAM" id="MobiDB-lite"/>
    </source>
</evidence>
<organism evidence="2">
    <name type="scientific">Opuntia streptacantha</name>
    <name type="common">Prickly pear cactus</name>
    <name type="synonym">Opuntia cardona</name>
    <dbReference type="NCBI Taxonomy" id="393608"/>
    <lineage>
        <taxon>Eukaryota</taxon>
        <taxon>Viridiplantae</taxon>
        <taxon>Streptophyta</taxon>
        <taxon>Embryophyta</taxon>
        <taxon>Tracheophyta</taxon>
        <taxon>Spermatophyta</taxon>
        <taxon>Magnoliopsida</taxon>
        <taxon>eudicotyledons</taxon>
        <taxon>Gunneridae</taxon>
        <taxon>Pentapetalae</taxon>
        <taxon>Caryophyllales</taxon>
        <taxon>Cactineae</taxon>
        <taxon>Cactaceae</taxon>
        <taxon>Opuntioideae</taxon>
        <taxon>Opuntia</taxon>
    </lineage>
</organism>
<name>A0A7C8YP38_OPUST</name>
<feature type="compositionally biased region" description="Basic residues" evidence="1">
    <location>
        <begin position="9"/>
        <end position="25"/>
    </location>
</feature>